<evidence type="ECO:0000313" key="3">
    <source>
        <dbReference type="Proteomes" id="UP000001064"/>
    </source>
</evidence>
<accession>F0ZUG5</accession>
<dbReference type="GeneID" id="10508985"/>
<dbReference type="PANTHER" id="PTHR31157">
    <property type="entry name" value="SCP DOMAIN-CONTAINING PROTEIN"/>
    <property type="match status" value="1"/>
</dbReference>
<keyword evidence="1" id="KW-0732">Signal</keyword>
<feature type="signal peptide" evidence="1">
    <location>
        <begin position="1"/>
        <end position="23"/>
    </location>
</feature>
<organism evidence="2 3">
    <name type="scientific">Dictyostelium purpureum</name>
    <name type="common">Slime mold</name>
    <dbReference type="NCBI Taxonomy" id="5786"/>
    <lineage>
        <taxon>Eukaryota</taxon>
        <taxon>Amoebozoa</taxon>
        <taxon>Evosea</taxon>
        <taxon>Eumycetozoa</taxon>
        <taxon>Dictyostelia</taxon>
        <taxon>Dictyosteliales</taxon>
        <taxon>Dictyosteliaceae</taxon>
        <taxon>Dictyostelium</taxon>
    </lineage>
</organism>
<dbReference type="KEGG" id="dpp:DICPUDRAFT_81749"/>
<name>F0ZUG5_DICPU</name>
<gene>
    <name evidence="2" type="ORF">DICPUDRAFT_81749</name>
</gene>
<reference evidence="3" key="1">
    <citation type="journal article" date="2011" name="Genome Biol.">
        <title>Comparative genomics of the social amoebae Dictyostelium discoideum and Dictyostelium purpureum.</title>
        <authorList>
            <consortium name="US DOE Joint Genome Institute (JGI-PGF)"/>
            <person name="Sucgang R."/>
            <person name="Kuo A."/>
            <person name="Tian X."/>
            <person name="Salerno W."/>
            <person name="Parikh A."/>
            <person name="Feasley C.L."/>
            <person name="Dalin E."/>
            <person name="Tu H."/>
            <person name="Huang E."/>
            <person name="Barry K."/>
            <person name="Lindquist E."/>
            <person name="Shapiro H."/>
            <person name="Bruce D."/>
            <person name="Schmutz J."/>
            <person name="Salamov A."/>
            <person name="Fey P."/>
            <person name="Gaudet P."/>
            <person name="Anjard C."/>
            <person name="Babu M.M."/>
            <person name="Basu S."/>
            <person name="Bushmanova Y."/>
            <person name="van der Wel H."/>
            <person name="Katoh-Kurasawa M."/>
            <person name="Dinh C."/>
            <person name="Coutinho P.M."/>
            <person name="Saito T."/>
            <person name="Elias M."/>
            <person name="Schaap P."/>
            <person name="Kay R.R."/>
            <person name="Henrissat B."/>
            <person name="Eichinger L."/>
            <person name="Rivero F."/>
            <person name="Putnam N.H."/>
            <person name="West C.M."/>
            <person name="Loomis W.F."/>
            <person name="Chisholm R.L."/>
            <person name="Shaulsky G."/>
            <person name="Strassmann J.E."/>
            <person name="Queller D.C."/>
            <person name="Kuspa A."/>
            <person name="Grigoriev I.V."/>
        </authorList>
    </citation>
    <scope>NUCLEOTIDE SEQUENCE [LARGE SCALE GENOMIC DNA]</scope>
    <source>
        <strain evidence="3">QSDP1</strain>
    </source>
</reference>
<sequence length="364" mass="41437">MKILNCLLLSIFFVILVCSGVNSYGEGDENGHPTYSERTALMAVNMARNNPYNFAHVFMPLFPIYTYSDYYYIYAYNSIAKPQKPLNYNSQLSAYADVLMDQFINNECDNTGLKLCNGTYYPEYLEAYYSQYSTSFIDQVIGRYQRSIYVEPGYGAIMNAICQKGNNTYCKTDSDSTTLDPRFGLNSEYINEFGVSSRAVGSLTYILYWAAPSIYKTIKPIPSASHIWINGDLHFYLTFYQPYNYPTRVSLIFQGNDRSMDQYLTPSSSTVYKNQPYSTYKYVMYLNNTFSDVECLTYSFSVSTYNGSTHNYPDTGYLTVSNDNSSCGAWTLTKNDPYESSSTTLSSLSTLLLFSISMVISLFL</sequence>
<feature type="chain" id="PRO_5003262788" evidence="1">
    <location>
        <begin position="24"/>
        <end position="364"/>
    </location>
</feature>
<dbReference type="AlphaFoldDB" id="F0ZUG5"/>
<proteinExistence type="predicted"/>
<dbReference type="Proteomes" id="UP000001064">
    <property type="component" value="Unassembled WGS sequence"/>
</dbReference>
<dbReference type="VEuPathDB" id="AmoebaDB:DICPUDRAFT_81749"/>
<protein>
    <submittedName>
        <fullName evidence="2">Uncharacterized protein</fullName>
    </submittedName>
</protein>
<evidence type="ECO:0000256" key="1">
    <source>
        <dbReference type="SAM" id="SignalP"/>
    </source>
</evidence>
<dbReference type="PANTHER" id="PTHR31157:SF2">
    <property type="entry name" value="SCP DOMAIN-CONTAINING PROTEIN"/>
    <property type="match status" value="1"/>
</dbReference>
<evidence type="ECO:0000313" key="2">
    <source>
        <dbReference type="EMBL" id="EGC32410.1"/>
    </source>
</evidence>
<keyword evidence="3" id="KW-1185">Reference proteome</keyword>
<dbReference type="RefSeq" id="XP_003291057.1">
    <property type="nucleotide sequence ID" value="XM_003291009.1"/>
</dbReference>
<dbReference type="EMBL" id="GL871194">
    <property type="protein sequence ID" value="EGC32410.1"/>
    <property type="molecule type" value="Genomic_DNA"/>
</dbReference>
<dbReference type="InParanoid" id="F0ZUG5"/>